<evidence type="ECO:0000313" key="16">
    <source>
        <dbReference type="Proteomes" id="UP001292094"/>
    </source>
</evidence>
<dbReference type="InterPro" id="IPR000719">
    <property type="entry name" value="Prot_kinase_dom"/>
</dbReference>
<keyword evidence="8" id="KW-0418">Kinase</keyword>
<evidence type="ECO:0000256" key="1">
    <source>
        <dbReference type="ARBA" id="ARBA00004496"/>
    </source>
</evidence>
<feature type="compositionally biased region" description="Polar residues" evidence="13">
    <location>
        <begin position="402"/>
        <end position="412"/>
    </location>
</feature>
<sequence length="421" mass="47239">MEYCSGGDLSTLVRSRRRLSESVCRRFLQQLASALQYMRQRNVSHLDLKPSNILLKSRTHPVLKIGDFGLAQHMLADDTTTTIKGSPLYMAPEIILKHQYDAKVDIWSVGVILYECLFGKAPYSSKTLDQLIEKIKNDKPIEVPYGTNVSSACRDLLQTCLERDVCKRIDFEAFFKHSFVDVEHAPGPQSLTKAQQLLTLAVNFDHNRDYEHAFTHYCEALQFLVPVLHVERNAGKRTALRRKITEYMNRTEELQKTVNSENVRNTRIPDFERRDSATGSTSNEYRGNRDELLRLTGTTPQIRAAIEIAASGELYTREGNTVAAFEKYQLALGKLLALMQKEPNGRRKELLREEITKWMTQAELLKDIINSSSSSGSGSKGSSGGSSGGSGSSDVNKVVQGQEVTETFTTTGDVDKNCNLM</sequence>
<dbReference type="GO" id="GO:0004674">
    <property type="term" value="F:protein serine/threonine kinase activity"/>
    <property type="evidence" value="ECO:0007669"/>
    <property type="project" value="UniProtKB-KW"/>
</dbReference>
<gene>
    <name evidence="15" type="ORF">Pmani_035920</name>
</gene>
<comment type="subcellular location">
    <subcellularLocation>
        <location evidence="1">Cytoplasm</location>
    </subcellularLocation>
</comment>
<dbReference type="Proteomes" id="UP001292094">
    <property type="component" value="Unassembled WGS sequence"/>
</dbReference>
<dbReference type="GO" id="GO:0042594">
    <property type="term" value="P:response to starvation"/>
    <property type="evidence" value="ECO:0007669"/>
    <property type="project" value="TreeGrafter"/>
</dbReference>
<dbReference type="GO" id="GO:0000045">
    <property type="term" value="P:autophagosome assembly"/>
    <property type="evidence" value="ECO:0007669"/>
    <property type="project" value="TreeGrafter"/>
</dbReference>
<dbReference type="InterPro" id="IPR007330">
    <property type="entry name" value="MIT_dom"/>
</dbReference>
<dbReference type="Gene3D" id="1.10.510.10">
    <property type="entry name" value="Transferase(Phosphotransferase) domain 1"/>
    <property type="match status" value="1"/>
</dbReference>
<dbReference type="Pfam" id="PF04212">
    <property type="entry name" value="MIT"/>
    <property type="match status" value="2"/>
</dbReference>
<keyword evidence="16" id="KW-1185">Reference proteome</keyword>
<dbReference type="GO" id="GO:0034045">
    <property type="term" value="C:phagophore assembly site membrane"/>
    <property type="evidence" value="ECO:0007669"/>
    <property type="project" value="TreeGrafter"/>
</dbReference>
<evidence type="ECO:0000259" key="14">
    <source>
        <dbReference type="PROSITE" id="PS50011"/>
    </source>
</evidence>
<accession>A0AAE1NJI7</accession>
<dbReference type="GO" id="GO:0010506">
    <property type="term" value="P:regulation of autophagy"/>
    <property type="evidence" value="ECO:0007669"/>
    <property type="project" value="InterPro"/>
</dbReference>
<feature type="domain" description="Protein kinase" evidence="14">
    <location>
        <begin position="1"/>
        <end position="180"/>
    </location>
</feature>
<dbReference type="SMART" id="SM00745">
    <property type="entry name" value="MIT"/>
    <property type="match status" value="2"/>
</dbReference>
<dbReference type="GO" id="GO:0000422">
    <property type="term" value="P:autophagy of mitochondrion"/>
    <property type="evidence" value="ECO:0007669"/>
    <property type="project" value="TreeGrafter"/>
</dbReference>
<keyword evidence="7" id="KW-0677">Repeat</keyword>
<dbReference type="EMBL" id="JAWZYT010005213">
    <property type="protein sequence ID" value="KAK4291234.1"/>
    <property type="molecule type" value="Genomic_DNA"/>
</dbReference>
<dbReference type="GO" id="GO:0061709">
    <property type="term" value="P:reticulophagy"/>
    <property type="evidence" value="ECO:0007669"/>
    <property type="project" value="TreeGrafter"/>
</dbReference>
<dbReference type="PANTHER" id="PTHR24348:SF65">
    <property type="entry name" value="SERINE_THREONINE-PROTEIN KINASE ULK3"/>
    <property type="match status" value="1"/>
</dbReference>
<name>A0AAE1NJI7_9EUCA</name>
<dbReference type="Pfam" id="PF00069">
    <property type="entry name" value="Pkinase"/>
    <property type="match status" value="1"/>
</dbReference>
<evidence type="ECO:0000256" key="3">
    <source>
        <dbReference type="ARBA" id="ARBA00021644"/>
    </source>
</evidence>
<dbReference type="PANTHER" id="PTHR24348">
    <property type="entry name" value="SERINE/THREONINE-PROTEIN KINASE UNC-51-RELATED"/>
    <property type="match status" value="1"/>
</dbReference>
<evidence type="ECO:0000256" key="4">
    <source>
        <dbReference type="ARBA" id="ARBA00022490"/>
    </source>
</evidence>
<dbReference type="InterPro" id="IPR011009">
    <property type="entry name" value="Kinase-like_dom_sf"/>
</dbReference>
<dbReference type="InterPro" id="IPR008271">
    <property type="entry name" value="Ser/Thr_kinase_AS"/>
</dbReference>
<keyword evidence="9" id="KW-0072">Autophagy</keyword>
<dbReference type="InterPro" id="IPR036181">
    <property type="entry name" value="MIT_dom_sf"/>
</dbReference>
<evidence type="ECO:0000256" key="2">
    <source>
        <dbReference type="ARBA" id="ARBA00012513"/>
    </source>
</evidence>
<dbReference type="Gene3D" id="1.20.58.80">
    <property type="entry name" value="Phosphotransferase system, lactose/cellobiose-type IIA subunit"/>
    <property type="match status" value="2"/>
</dbReference>
<evidence type="ECO:0000256" key="7">
    <source>
        <dbReference type="ARBA" id="ARBA00022737"/>
    </source>
</evidence>
<evidence type="ECO:0000313" key="15">
    <source>
        <dbReference type="EMBL" id="KAK4291234.1"/>
    </source>
</evidence>
<evidence type="ECO:0000256" key="5">
    <source>
        <dbReference type="ARBA" id="ARBA00022527"/>
    </source>
</evidence>
<dbReference type="GO" id="GO:0005524">
    <property type="term" value="F:ATP binding"/>
    <property type="evidence" value="ECO:0007669"/>
    <property type="project" value="InterPro"/>
</dbReference>
<dbReference type="PROSITE" id="PS50011">
    <property type="entry name" value="PROTEIN_KINASE_DOM"/>
    <property type="match status" value="1"/>
</dbReference>
<reference evidence="15" key="1">
    <citation type="submission" date="2023-11" db="EMBL/GenBank/DDBJ databases">
        <title>Genome assemblies of two species of porcelain crab, Petrolisthes cinctipes and Petrolisthes manimaculis (Anomura: Porcellanidae).</title>
        <authorList>
            <person name="Angst P."/>
        </authorList>
    </citation>
    <scope>NUCLEOTIDE SEQUENCE</scope>
    <source>
        <strain evidence="15">PB745_02</strain>
        <tissue evidence="15">Gill</tissue>
    </source>
</reference>
<dbReference type="AlphaFoldDB" id="A0AAE1NJI7"/>
<evidence type="ECO:0000256" key="13">
    <source>
        <dbReference type="SAM" id="MobiDB-lite"/>
    </source>
</evidence>
<dbReference type="GO" id="GO:0005776">
    <property type="term" value="C:autophagosome"/>
    <property type="evidence" value="ECO:0007669"/>
    <property type="project" value="TreeGrafter"/>
</dbReference>
<keyword evidence="4" id="KW-0963">Cytoplasm</keyword>
<dbReference type="SMART" id="SM00220">
    <property type="entry name" value="S_TKc"/>
    <property type="match status" value="1"/>
</dbReference>
<dbReference type="GO" id="GO:0005829">
    <property type="term" value="C:cytosol"/>
    <property type="evidence" value="ECO:0007669"/>
    <property type="project" value="TreeGrafter"/>
</dbReference>
<feature type="compositionally biased region" description="Gly residues" evidence="13">
    <location>
        <begin position="378"/>
        <end position="391"/>
    </location>
</feature>
<keyword evidence="6" id="KW-0808">Transferase</keyword>
<evidence type="ECO:0000256" key="11">
    <source>
        <dbReference type="ARBA" id="ARBA00047899"/>
    </source>
</evidence>
<evidence type="ECO:0000256" key="10">
    <source>
        <dbReference type="ARBA" id="ARBA00032242"/>
    </source>
</evidence>
<protein>
    <recommendedName>
        <fullName evidence="3">Serine/threonine-protein kinase ULK3</fullName>
        <ecNumber evidence="2">2.7.11.1</ecNumber>
    </recommendedName>
    <alternativeName>
        <fullName evidence="10">Unc-51-like kinase 3</fullName>
    </alternativeName>
</protein>
<comment type="caution">
    <text evidence="15">The sequence shown here is derived from an EMBL/GenBank/DDBJ whole genome shotgun (WGS) entry which is preliminary data.</text>
</comment>
<evidence type="ECO:0000256" key="6">
    <source>
        <dbReference type="ARBA" id="ARBA00022679"/>
    </source>
</evidence>
<organism evidence="15 16">
    <name type="scientific">Petrolisthes manimaculis</name>
    <dbReference type="NCBI Taxonomy" id="1843537"/>
    <lineage>
        <taxon>Eukaryota</taxon>
        <taxon>Metazoa</taxon>
        <taxon>Ecdysozoa</taxon>
        <taxon>Arthropoda</taxon>
        <taxon>Crustacea</taxon>
        <taxon>Multicrustacea</taxon>
        <taxon>Malacostraca</taxon>
        <taxon>Eumalacostraca</taxon>
        <taxon>Eucarida</taxon>
        <taxon>Decapoda</taxon>
        <taxon>Pleocyemata</taxon>
        <taxon>Anomura</taxon>
        <taxon>Galatheoidea</taxon>
        <taxon>Porcellanidae</taxon>
        <taxon>Petrolisthes</taxon>
    </lineage>
</organism>
<dbReference type="PROSITE" id="PS00108">
    <property type="entry name" value="PROTEIN_KINASE_ST"/>
    <property type="match status" value="1"/>
</dbReference>
<dbReference type="EC" id="2.7.11.1" evidence="2"/>
<dbReference type="InterPro" id="IPR045269">
    <property type="entry name" value="Atg1-like"/>
</dbReference>
<evidence type="ECO:0000256" key="9">
    <source>
        <dbReference type="ARBA" id="ARBA00023006"/>
    </source>
</evidence>
<dbReference type="GO" id="GO:0034727">
    <property type="term" value="P:piecemeal microautophagy of the nucleus"/>
    <property type="evidence" value="ECO:0007669"/>
    <property type="project" value="TreeGrafter"/>
</dbReference>
<dbReference type="SUPFAM" id="SSF116846">
    <property type="entry name" value="MIT domain"/>
    <property type="match status" value="2"/>
</dbReference>
<feature type="region of interest" description="Disordered" evidence="13">
    <location>
        <begin position="370"/>
        <end position="421"/>
    </location>
</feature>
<evidence type="ECO:0000256" key="12">
    <source>
        <dbReference type="ARBA" id="ARBA00048679"/>
    </source>
</evidence>
<proteinExistence type="predicted"/>
<comment type="catalytic activity">
    <reaction evidence="12">
        <text>L-seryl-[protein] + ATP = O-phospho-L-seryl-[protein] + ADP + H(+)</text>
        <dbReference type="Rhea" id="RHEA:17989"/>
        <dbReference type="Rhea" id="RHEA-COMP:9863"/>
        <dbReference type="Rhea" id="RHEA-COMP:11604"/>
        <dbReference type="ChEBI" id="CHEBI:15378"/>
        <dbReference type="ChEBI" id="CHEBI:29999"/>
        <dbReference type="ChEBI" id="CHEBI:30616"/>
        <dbReference type="ChEBI" id="CHEBI:83421"/>
        <dbReference type="ChEBI" id="CHEBI:456216"/>
        <dbReference type="EC" id="2.7.11.1"/>
    </reaction>
</comment>
<comment type="catalytic activity">
    <reaction evidence="11">
        <text>L-threonyl-[protein] + ATP = O-phospho-L-threonyl-[protein] + ADP + H(+)</text>
        <dbReference type="Rhea" id="RHEA:46608"/>
        <dbReference type="Rhea" id="RHEA-COMP:11060"/>
        <dbReference type="Rhea" id="RHEA-COMP:11605"/>
        <dbReference type="ChEBI" id="CHEBI:15378"/>
        <dbReference type="ChEBI" id="CHEBI:30013"/>
        <dbReference type="ChEBI" id="CHEBI:30616"/>
        <dbReference type="ChEBI" id="CHEBI:61977"/>
        <dbReference type="ChEBI" id="CHEBI:456216"/>
        <dbReference type="EC" id="2.7.11.1"/>
    </reaction>
</comment>
<evidence type="ECO:0000256" key="8">
    <source>
        <dbReference type="ARBA" id="ARBA00022777"/>
    </source>
</evidence>
<dbReference type="SUPFAM" id="SSF56112">
    <property type="entry name" value="Protein kinase-like (PK-like)"/>
    <property type="match status" value="1"/>
</dbReference>
<keyword evidence="5" id="KW-0723">Serine/threonine-protein kinase</keyword>